<keyword evidence="2" id="KW-1185">Reference proteome</keyword>
<name>A0ABP8IAE4_9BACT</name>
<dbReference type="Pfam" id="PF14903">
    <property type="entry name" value="WG_beta_rep"/>
    <property type="match status" value="7"/>
</dbReference>
<dbReference type="RefSeq" id="WP_345235599.1">
    <property type="nucleotide sequence ID" value="NZ_BAABGZ010000017.1"/>
</dbReference>
<dbReference type="PANTHER" id="PTHR37841:SF1">
    <property type="entry name" value="DUF3298 DOMAIN-CONTAINING PROTEIN"/>
    <property type="match status" value="1"/>
</dbReference>
<dbReference type="PANTHER" id="PTHR37841">
    <property type="entry name" value="GLR2918 PROTEIN"/>
    <property type="match status" value="1"/>
</dbReference>
<dbReference type="InterPro" id="IPR032774">
    <property type="entry name" value="WG_beta_rep"/>
</dbReference>
<reference evidence="2" key="1">
    <citation type="journal article" date="2019" name="Int. J. Syst. Evol. Microbiol.">
        <title>The Global Catalogue of Microorganisms (GCM) 10K type strain sequencing project: providing services to taxonomists for standard genome sequencing and annotation.</title>
        <authorList>
            <consortium name="The Broad Institute Genomics Platform"/>
            <consortium name="The Broad Institute Genome Sequencing Center for Infectious Disease"/>
            <person name="Wu L."/>
            <person name="Ma J."/>
        </authorList>
    </citation>
    <scope>NUCLEOTIDE SEQUENCE [LARGE SCALE GENOMIC DNA]</scope>
    <source>
        <strain evidence="2">JCM 17923</strain>
    </source>
</reference>
<sequence>MEENTQAIFPVMKDGKYGFIDRSGQVITDFEFDGASDFSEGLARIFVGNKVGFVNIKGEVVILPKFDMAMNFSDGLAACRVGGKAGYINKEGKFAINPAFNRVTDFAYGAALVFEDVSSKGSFIDKQGNVLVTGKNFMVSRYSEGLINCGENSEWGYINLTGHFVIPATYQYTREFSEGKAAVSPKKSSSGKPNRKGLYGFINKNNEMVIPPVFNGADIHFSEGLCAVWDKGYGYIDDKGTLVIPCDFNLGQHFSEGLAVFEPKGKGKTSKYGYINKAGDITIEPIFTSAESFKNGLASVIVSNKYQEYKYGYIDKEGNFVWEPTR</sequence>
<comment type="caution">
    <text evidence="1">The sequence shown here is derived from an EMBL/GenBank/DDBJ whole genome shotgun (WGS) entry which is preliminary data.</text>
</comment>
<gene>
    <name evidence="1" type="ORF">GCM10023185_17010</name>
</gene>
<proteinExistence type="predicted"/>
<dbReference type="SUPFAM" id="SSF69360">
    <property type="entry name" value="Cell wall binding repeat"/>
    <property type="match status" value="1"/>
</dbReference>
<evidence type="ECO:0000313" key="1">
    <source>
        <dbReference type="EMBL" id="GAA4354820.1"/>
    </source>
</evidence>
<accession>A0ABP8IAE4</accession>
<protein>
    <submittedName>
        <fullName evidence="1">WG repeat-containing protein</fullName>
    </submittedName>
</protein>
<dbReference type="EMBL" id="BAABGZ010000017">
    <property type="protein sequence ID" value="GAA4354820.1"/>
    <property type="molecule type" value="Genomic_DNA"/>
</dbReference>
<evidence type="ECO:0000313" key="2">
    <source>
        <dbReference type="Proteomes" id="UP001501153"/>
    </source>
</evidence>
<organism evidence="1 2">
    <name type="scientific">Hymenobacter saemangeumensis</name>
    <dbReference type="NCBI Taxonomy" id="1084522"/>
    <lineage>
        <taxon>Bacteria</taxon>
        <taxon>Pseudomonadati</taxon>
        <taxon>Bacteroidota</taxon>
        <taxon>Cytophagia</taxon>
        <taxon>Cytophagales</taxon>
        <taxon>Hymenobacteraceae</taxon>
        <taxon>Hymenobacter</taxon>
    </lineage>
</organism>
<dbReference type="Proteomes" id="UP001501153">
    <property type="component" value="Unassembled WGS sequence"/>
</dbReference>